<accession>A0ABR3DG62</accession>
<organism evidence="1 2">
    <name type="scientific">Neurospora intermedia</name>
    <dbReference type="NCBI Taxonomy" id="5142"/>
    <lineage>
        <taxon>Eukaryota</taxon>
        <taxon>Fungi</taxon>
        <taxon>Dikarya</taxon>
        <taxon>Ascomycota</taxon>
        <taxon>Pezizomycotina</taxon>
        <taxon>Sordariomycetes</taxon>
        <taxon>Sordariomycetidae</taxon>
        <taxon>Sordariales</taxon>
        <taxon>Sordariaceae</taxon>
        <taxon>Neurospora</taxon>
    </lineage>
</organism>
<keyword evidence="2" id="KW-1185">Reference proteome</keyword>
<evidence type="ECO:0000313" key="2">
    <source>
        <dbReference type="Proteomes" id="UP001451303"/>
    </source>
</evidence>
<protein>
    <submittedName>
        <fullName evidence="1">Uncharacterized protein</fullName>
    </submittedName>
</protein>
<dbReference type="EMBL" id="JAVLET010000003">
    <property type="protein sequence ID" value="KAL0471675.1"/>
    <property type="molecule type" value="Genomic_DNA"/>
</dbReference>
<reference evidence="1 2" key="1">
    <citation type="submission" date="2023-09" db="EMBL/GenBank/DDBJ databases">
        <title>Multi-omics analysis of a traditional fermented food reveals byproduct-associated fungal strains for waste-to-food upcycling.</title>
        <authorList>
            <consortium name="Lawrence Berkeley National Laboratory"/>
            <person name="Rekdal V.M."/>
            <person name="Villalobos-Escobedo J.M."/>
            <person name="Rodriguez-Valeron N."/>
            <person name="Garcia M.O."/>
            <person name="Vasquez D.P."/>
            <person name="Damayanti I."/>
            <person name="Sorensen P.M."/>
            <person name="Baidoo E.E."/>
            <person name="De Carvalho A.C."/>
            <person name="Riley R."/>
            <person name="Lipzen A."/>
            <person name="He G."/>
            <person name="Yan M."/>
            <person name="Haridas S."/>
            <person name="Daum C."/>
            <person name="Yoshinaga Y."/>
            <person name="Ng V."/>
            <person name="Grigoriev I.V."/>
            <person name="Munk R."/>
            <person name="Nuraida L."/>
            <person name="Wijaya C.H."/>
            <person name="Morales P.-C."/>
            <person name="Keasling J.D."/>
        </authorList>
    </citation>
    <scope>NUCLEOTIDE SEQUENCE [LARGE SCALE GENOMIC DNA]</scope>
    <source>
        <strain evidence="1 2">FGSC 2613</strain>
    </source>
</reference>
<name>A0ABR3DG62_NEUIN</name>
<comment type="caution">
    <text evidence="1">The sequence shown here is derived from an EMBL/GenBank/DDBJ whole genome shotgun (WGS) entry which is preliminary data.</text>
</comment>
<proteinExistence type="predicted"/>
<dbReference type="Proteomes" id="UP001451303">
    <property type="component" value="Unassembled WGS sequence"/>
</dbReference>
<sequence length="81" mass="9644">MYQVTVTMRTWKLNSESPAARTLHYLMRARLTWKWWKPRMEQMEQMEQMEAIRGNWADGTVLIRRGPNTGFHHAGLNKAKL</sequence>
<evidence type="ECO:0000313" key="1">
    <source>
        <dbReference type="EMBL" id="KAL0471675.1"/>
    </source>
</evidence>
<gene>
    <name evidence="1" type="ORF">QR685DRAFT_519811</name>
</gene>